<dbReference type="Proteomes" id="UP000650467">
    <property type="component" value="Unassembled WGS sequence"/>
</dbReference>
<sequence length="393" mass="41890">MGDNSAHKSAFVLLEPPELKKLADLIHKQELILIKNQRQPDIHHFKQLCEDSLAARDTILDALANAQRVYDEIAKSEAAADSLKRKVAEDHFHYIKNGANNALQNIRNFGIRREYAKKIAAHSEEIVEQLVSINLKTADLESLAQYCSNYRNAMLDIARSQQTPTSRAFSKVLKESGVEFHELVSRYQTKLNETGFPALDNVLDAEGKPIMVGKGSFKGQFSDLTEMQKIQVYEEVIKASGRANPFISKLSKGLGAAGVALMVLGVGLLAWDVFESAHPIETAVRGVMDAALGIGGALIGEAVGTTIAAGLLSAGAESTPVFVLMAGMAGGLAGAFIVGAIVGLIVGIILGTAGGASPLTPLTSGMKACLIELPDGRALARRIHGMHIEEASG</sequence>
<protein>
    <submittedName>
        <fullName evidence="2">Uncharacterized protein</fullName>
    </submittedName>
</protein>
<dbReference type="OrthoDB" id="542365at2759"/>
<keyword evidence="1" id="KW-0472">Membrane</keyword>
<keyword evidence="1" id="KW-0812">Transmembrane</keyword>
<keyword evidence="1" id="KW-1133">Transmembrane helix</keyword>
<dbReference type="EMBL" id="JAEHOC010000006">
    <property type="protein sequence ID" value="KAG2440985.1"/>
    <property type="molecule type" value="Genomic_DNA"/>
</dbReference>
<comment type="caution">
    <text evidence="2">The sequence shown here is derived from an EMBL/GenBank/DDBJ whole genome shotgun (WGS) entry which is preliminary data.</text>
</comment>
<proteinExistence type="predicted"/>
<gene>
    <name evidence="2" type="ORF">HXX76_003838</name>
</gene>
<evidence type="ECO:0000313" key="2">
    <source>
        <dbReference type="EMBL" id="KAG2440985.1"/>
    </source>
</evidence>
<feature type="transmembrane region" description="Helical" evidence="1">
    <location>
        <begin position="291"/>
        <end position="314"/>
    </location>
</feature>
<reference evidence="2" key="1">
    <citation type="journal article" date="2020" name="bioRxiv">
        <title>Comparative genomics of Chlamydomonas.</title>
        <authorList>
            <person name="Craig R.J."/>
            <person name="Hasan A.R."/>
            <person name="Ness R.W."/>
            <person name="Keightley P.D."/>
        </authorList>
    </citation>
    <scope>NUCLEOTIDE SEQUENCE</scope>
    <source>
        <strain evidence="2">SAG 7.73</strain>
    </source>
</reference>
<name>A0A835TLD5_CHLIN</name>
<evidence type="ECO:0000313" key="3">
    <source>
        <dbReference type="Proteomes" id="UP000650467"/>
    </source>
</evidence>
<feature type="transmembrane region" description="Helical" evidence="1">
    <location>
        <begin position="253"/>
        <end position="271"/>
    </location>
</feature>
<accession>A0A835TLD5</accession>
<organism evidence="2 3">
    <name type="scientific">Chlamydomonas incerta</name>
    <dbReference type="NCBI Taxonomy" id="51695"/>
    <lineage>
        <taxon>Eukaryota</taxon>
        <taxon>Viridiplantae</taxon>
        <taxon>Chlorophyta</taxon>
        <taxon>core chlorophytes</taxon>
        <taxon>Chlorophyceae</taxon>
        <taxon>CS clade</taxon>
        <taxon>Chlamydomonadales</taxon>
        <taxon>Chlamydomonadaceae</taxon>
        <taxon>Chlamydomonas</taxon>
    </lineage>
</organism>
<evidence type="ECO:0000256" key="1">
    <source>
        <dbReference type="SAM" id="Phobius"/>
    </source>
</evidence>
<dbReference type="AlphaFoldDB" id="A0A835TLD5"/>
<keyword evidence="3" id="KW-1185">Reference proteome</keyword>
<feature type="transmembrane region" description="Helical" evidence="1">
    <location>
        <begin position="321"/>
        <end position="350"/>
    </location>
</feature>